<keyword evidence="1" id="KW-0472">Membrane</keyword>
<gene>
    <name evidence="2" type="ORF">F5147DRAFT_774189</name>
</gene>
<feature type="transmembrane region" description="Helical" evidence="1">
    <location>
        <begin position="45"/>
        <end position="64"/>
    </location>
</feature>
<dbReference type="GeneID" id="64703834"/>
<organism evidence="2 3">
    <name type="scientific">Suillus discolor</name>
    <dbReference type="NCBI Taxonomy" id="1912936"/>
    <lineage>
        <taxon>Eukaryota</taxon>
        <taxon>Fungi</taxon>
        <taxon>Dikarya</taxon>
        <taxon>Basidiomycota</taxon>
        <taxon>Agaricomycotina</taxon>
        <taxon>Agaricomycetes</taxon>
        <taxon>Agaricomycetidae</taxon>
        <taxon>Boletales</taxon>
        <taxon>Suillineae</taxon>
        <taxon>Suillaceae</taxon>
        <taxon>Suillus</taxon>
    </lineage>
</organism>
<keyword evidence="1" id="KW-1133">Transmembrane helix</keyword>
<evidence type="ECO:0000313" key="2">
    <source>
        <dbReference type="EMBL" id="KAG2107745.1"/>
    </source>
</evidence>
<evidence type="ECO:0000313" key="3">
    <source>
        <dbReference type="Proteomes" id="UP000823399"/>
    </source>
</evidence>
<comment type="caution">
    <text evidence="2">The sequence shown here is derived from an EMBL/GenBank/DDBJ whole genome shotgun (WGS) entry which is preliminary data.</text>
</comment>
<keyword evidence="1" id="KW-0812">Transmembrane</keyword>
<reference evidence="2" key="1">
    <citation type="journal article" date="2020" name="New Phytol.">
        <title>Comparative genomics reveals dynamic genome evolution in host specialist ectomycorrhizal fungi.</title>
        <authorList>
            <person name="Lofgren L.A."/>
            <person name="Nguyen N.H."/>
            <person name="Vilgalys R."/>
            <person name="Ruytinx J."/>
            <person name="Liao H.L."/>
            <person name="Branco S."/>
            <person name="Kuo A."/>
            <person name="LaButti K."/>
            <person name="Lipzen A."/>
            <person name="Andreopoulos W."/>
            <person name="Pangilinan J."/>
            <person name="Riley R."/>
            <person name="Hundley H."/>
            <person name="Na H."/>
            <person name="Barry K."/>
            <person name="Grigoriev I.V."/>
            <person name="Stajich J.E."/>
            <person name="Kennedy P.G."/>
        </authorList>
    </citation>
    <scope>NUCLEOTIDE SEQUENCE</scope>
    <source>
        <strain evidence="2">FC423</strain>
    </source>
</reference>
<proteinExistence type="predicted"/>
<dbReference type="AlphaFoldDB" id="A0A9P7F5D7"/>
<protein>
    <submittedName>
        <fullName evidence="2">Uncharacterized protein</fullName>
    </submittedName>
</protein>
<name>A0A9P7F5D7_9AGAM</name>
<keyword evidence="3" id="KW-1185">Reference proteome</keyword>
<dbReference type="RefSeq" id="XP_041292476.1">
    <property type="nucleotide sequence ID" value="XM_041441575.1"/>
</dbReference>
<evidence type="ECO:0000256" key="1">
    <source>
        <dbReference type="SAM" id="Phobius"/>
    </source>
</evidence>
<sequence>MSQVHASSRLFSSALMASFHLDQSAHVFASSMVLGSRPSTSLIPANIVCSHAPAAFLSLFVYLLHPSRNDWIPSSTIVNLLGPVDCCLKFGPNGSFGGGFVVWRSPKRGVVR</sequence>
<dbReference type="EMBL" id="JABBWM010000030">
    <property type="protein sequence ID" value="KAG2107745.1"/>
    <property type="molecule type" value="Genomic_DNA"/>
</dbReference>
<accession>A0A9P7F5D7</accession>
<dbReference type="Proteomes" id="UP000823399">
    <property type="component" value="Unassembled WGS sequence"/>
</dbReference>